<sequence length="243" mass="27503">MLRLEIFDSPLTPPNGARKSWTVYQDLKRQILLGELTSRSPITEQALAAEYCCSQGTVREALLSLQEHGLVDRRGYQGTYVTQTSDEEALVLVRLRLNLECAGLERSTVLATPCEISRLREISSDYLDYRSRCDTFACAEIDRAFHLSIFSISDMPMLQPILKRTLLHLHRYTISRNRGHIMWDKFVGDPHKPIIDAIAEGDADTAKTLMSKHITLALSLFAPDLHDIFFEDPTTTHAITQLA</sequence>
<dbReference type="SUPFAM" id="SSF46785">
    <property type="entry name" value="Winged helix' DNA-binding domain"/>
    <property type="match status" value="1"/>
</dbReference>
<dbReference type="Gene3D" id="1.20.120.530">
    <property type="entry name" value="GntR ligand-binding domain-like"/>
    <property type="match status" value="1"/>
</dbReference>
<evidence type="ECO:0000256" key="1">
    <source>
        <dbReference type="ARBA" id="ARBA00023015"/>
    </source>
</evidence>
<comment type="caution">
    <text evidence="5">The sequence shown here is derived from an EMBL/GenBank/DDBJ whole genome shotgun (WGS) entry which is preliminary data.</text>
</comment>
<name>A0ABU8TGF8_9HYPH</name>
<dbReference type="InterPro" id="IPR036390">
    <property type="entry name" value="WH_DNA-bd_sf"/>
</dbReference>
<keyword evidence="3" id="KW-0804">Transcription</keyword>
<dbReference type="Pfam" id="PF00392">
    <property type="entry name" value="GntR"/>
    <property type="match status" value="1"/>
</dbReference>
<dbReference type="InterPro" id="IPR008920">
    <property type="entry name" value="TF_FadR/GntR_C"/>
</dbReference>
<dbReference type="InterPro" id="IPR011711">
    <property type="entry name" value="GntR_C"/>
</dbReference>
<evidence type="ECO:0000259" key="4">
    <source>
        <dbReference type="PROSITE" id="PS50949"/>
    </source>
</evidence>
<accession>A0ABU8TGF8</accession>
<keyword evidence="6" id="KW-1185">Reference proteome</keyword>
<protein>
    <submittedName>
        <fullName evidence="5">GntR family transcriptional regulator</fullName>
    </submittedName>
</protein>
<evidence type="ECO:0000256" key="3">
    <source>
        <dbReference type="ARBA" id="ARBA00023163"/>
    </source>
</evidence>
<dbReference type="InterPro" id="IPR036388">
    <property type="entry name" value="WH-like_DNA-bd_sf"/>
</dbReference>
<evidence type="ECO:0000313" key="6">
    <source>
        <dbReference type="Proteomes" id="UP001385499"/>
    </source>
</evidence>
<dbReference type="PANTHER" id="PTHR43537">
    <property type="entry name" value="TRANSCRIPTIONAL REGULATOR, GNTR FAMILY"/>
    <property type="match status" value="1"/>
</dbReference>
<dbReference type="CDD" id="cd07377">
    <property type="entry name" value="WHTH_GntR"/>
    <property type="match status" value="1"/>
</dbReference>
<feature type="domain" description="HTH gntR-type" evidence="4">
    <location>
        <begin position="17"/>
        <end position="84"/>
    </location>
</feature>
<reference evidence="5 6" key="1">
    <citation type="submission" date="2024-02" db="EMBL/GenBank/DDBJ databases">
        <title>Roseibium algae sp. nov., isolated from marine alga (Grateloupia sp.), showing potential in myo-inositol conversion.</title>
        <authorList>
            <person name="Wang Y."/>
        </authorList>
    </citation>
    <scope>NUCLEOTIDE SEQUENCE [LARGE SCALE GENOMIC DNA]</scope>
    <source>
        <strain evidence="5 6">H3510</strain>
    </source>
</reference>
<gene>
    <name evidence="5" type="ORF">V6575_03995</name>
</gene>
<dbReference type="SMART" id="SM00345">
    <property type="entry name" value="HTH_GNTR"/>
    <property type="match status" value="1"/>
</dbReference>
<dbReference type="RefSeq" id="WP_340272796.1">
    <property type="nucleotide sequence ID" value="NZ_JBAKIA010000002.1"/>
</dbReference>
<organism evidence="5 6">
    <name type="scientific">Roseibium algae</name>
    <dbReference type="NCBI Taxonomy" id="3123038"/>
    <lineage>
        <taxon>Bacteria</taxon>
        <taxon>Pseudomonadati</taxon>
        <taxon>Pseudomonadota</taxon>
        <taxon>Alphaproteobacteria</taxon>
        <taxon>Hyphomicrobiales</taxon>
        <taxon>Stappiaceae</taxon>
        <taxon>Roseibium</taxon>
    </lineage>
</organism>
<dbReference type="Gene3D" id="1.10.10.10">
    <property type="entry name" value="Winged helix-like DNA-binding domain superfamily/Winged helix DNA-binding domain"/>
    <property type="match status" value="1"/>
</dbReference>
<evidence type="ECO:0000313" key="5">
    <source>
        <dbReference type="EMBL" id="MEJ8473237.1"/>
    </source>
</evidence>
<proteinExistence type="predicted"/>
<dbReference type="SMART" id="SM00895">
    <property type="entry name" value="FCD"/>
    <property type="match status" value="1"/>
</dbReference>
<evidence type="ECO:0000256" key="2">
    <source>
        <dbReference type="ARBA" id="ARBA00023125"/>
    </source>
</evidence>
<dbReference type="Proteomes" id="UP001385499">
    <property type="component" value="Unassembled WGS sequence"/>
</dbReference>
<dbReference type="PANTHER" id="PTHR43537:SF45">
    <property type="entry name" value="GNTR FAMILY REGULATORY PROTEIN"/>
    <property type="match status" value="1"/>
</dbReference>
<keyword evidence="2" id="KW-0238">DNA-binding</keyword>
<dbReference type="Pfam" id="PF07729">
    <property type="entry name" value="FCD"/>
    <property type="match status" value="1"/>
</dbReference>
<dbReference type="SUPFAM" id="SSF48008">
    <property type="entry name" value="GntR ligand-binding domain-like"/>
    <property type="match status" value="1"/>
</dbReference>
<dbReference type="PROSITE" id="PS50949">
    <property type="entry name" value="HTH_GNTR"/>
    <property type="match status" value="1"/>
</dbReference>
<keyword evidence="1" id="KW-0805">Transcription regulation</keyword>
<dbReference type="InterPro" id="IPR000524">
    <property type="entry name" value="Tscrpt_reg_HTH_GntR"/>
</dbReference>
<dbReference type="EMBL" id="JBAKIA010000002">
    <property type="protein sequence ID" value="MEJ8473237.1"/>
    <property type="molecule type" value="Genomic_DNA"/>
</dbReference>